<dbReference type="SUPFAM" id="SSF55724">
    <property type="entry name" value="Mog1p/PsbP-like"/>
    <property type="match status" value="1"/>
</dbReference>
<proteinExistence type="predicted"/>
<dbReference type="AlphaFoldDB" id="G8NU05"/>
<keyword evidence="2" id="KW-1185">Reference proteome</keyword>
<sequence length="141" mass="15845">MVYQMQEACLTLDDTWQDQSVNVLIPTELATKGVSLVVARDVIPFGMTLAEYLEQQKSTFQKELAEFELMLDAPGSVDHRPAHFLEFSWNNNGKLLQQMVIVVQDNNRTLSLTGTIPGKSDQDIRGFLLSAMTSLKFNPSH</sequence>
<dbReference type="OrthoDB" id="8775251at2"/>
<dbReference type="RefSeq" id="WP_014266435.1">
    <property type="nucleotide sequence ID" value="NC_016631.1"/>
</dbReference>
<dbReference type="KEGG" id="gma:AciX8_3260"/>
<dbReference type="eggNOG" id="COG5435">
    <property type="taxonomic scope" value="Bacteria"/>
</dbReference>
<reference evidence="1 2" key="1">
    <citation type="submission" date="2011-11" db="EMBL/GenBank/DDBJ databases">
        <title>Complete sequence of Granulicella mallensis MP5ACTX8.</title>
        <authorList>
            <consortium name="US DOE Joint Genome Institute"/>
            <person name="Lucas S."/>
            <person name="Copeland A."/>
            <person name="Lapidus A."/>
            <person name="Cheng J.-F."/>
            <person name="Goodwin L."/>
            <person name="Pitluck S."/>
            <person name="Peters L."/>
            <person name="Lu M."/>
            <person name="Detter J.C."/>
            <person name="Han C."/>
            <person name="Tapia R."/>
            <person name="Land M."/>
            <person name="Hauser L."/>
            <person name="Kyrpides N."/>
            <person name="Ivanova N."/>
            <person name="Mikhailova N."/>
            <person name="Pagani I."/>
            <person name="Rawat S."/>
            <person name="Mannisto M."/>
            <person name="Haggblom M."/>
            <person name="Woyke T."/>
        </authorList>
    </citation>
    <scope>NUCLEOTIDE SEQUENCE [LARGE SCALE GENOMIC DNA]</scope>
    <source>
        <strain evidence="2">ATCC BAA-1857 / DSM 23137 / MP5ACTX8</strain>
    </source>
</reference>
<dbReference type="Gene3D" id="3.40.1000.10">
    <property type="entry name" value="Mog1/PsbP, alpha/beta/alpha sandwich"/>
    <property type="match status" value="1"/>
</dbReference>
<evidence type="ECO:0008006" key="3">
    <source>
        <dbReference type="Google" id="ProtNLM"/>
    </source>
</evidence>
<name>G8NU05_GRAMM</name>
<evidence type="ECO:0000313" key="2">
    <source>
        <dbReference type="Proteomes" id="UP000007113"/>
    </source>
</evidence>
<organism evidence="1 2">
    <name type="scientific">Granulicella mallensis (strain ATCC BAA-1857 / DSM 23137 / MP5ACTX8)</name>
    <dbReference type="NCBI Taxonomy" id="682795"/>
    <lineage>
        <taxon>Bacteria</taxon>
        <taxon>Pseudomonadati</taxon>
        <taxon>Acidobacteriota</taxon>
        <taxon>Terriglobia</taxon>
        <taxon>Terriglobales</taxon>
        <taxon>Acidobacteriaceae</taxon>
        <taxon>Granulicella</taxon>
    </lineage>
</organism>
<evidence type="ECO:0000313" key="1">
    <source>
        <dbReference type="EMBL" id="AEU37561.1"/>
    </source>
</evidence>
<dbReference type="HOGENOM" id="CLU_126902_2_0_0"/>
<protein>
    <recommendedName>
        <fullName evidence="3">DUF1795 domain-containing protein</fullName>
    </recommendedName>
</protein>
<dbReference type="Pfam" id="PF08786">
    <property type="entry name" value="DcrB"/>
    <property type="match status" value="1"/>
</dbReference>
<dbReference type="EMBL" id="CP003130">
    <property type="protein sequence ID" value="AEU37561.1"/>
    <property type="molecule type" value="Genomic_DNA"/>
</dbReference>
<dbReference type="STRING" id="682795.AciX8_3260"/>
<gene>
    <name evidence="1" type="ordered locus">AciX8_3260</name>
</gene>
<dbReference type="Proteomes" id="UP000007113">
    <property type="component" value="Chromosome"/>
</dbReference>
<dbReference type="InterPro" id="IPR016123">
    <property type="entry name" value="Mog1/PsbP_a/b/a-sand"/>
</dbReference>
<dbReference type="InterPro" id="IPR014894">
    <property type="entry name" value="DcrB/EagT6"/>
</dbReference>
<accession>G8NU05</accession>